<keyword evidence="3" id="KW-0812">Transmembrane</keyword>
<keyword evidence="5" id="KW-0297">G-protein coupled receptor</keyword>
<evidence type="ECO:0000256" key="3">
    <source>
        <dbReference type="ARBA" id="ARBA00022692"/>
    </source>
</evidence>
<protein>
    <submittedName>
        <fullName evidence="12">Neuropeptide Y receptor type 4</fullName>
    </submittedName>
</protein>
<evidence type="ECO:0000313" key="13">
    <source>
        <dbReference type="Proteomes" id="UP000324222"/>
    </source>
</evidence>
<sequence>MMIAVMVCFVLSWLPLQVLQFLIYFVPEITQCRGRQCFTYYMSFFVCHWVAMANSFMNPFIYCFMSKNFRVPYLNVLLRFHAISPKPSHGSLRDYQVCRSSAKWRVVRSSSGRGVSGRTVLAVKTSAVASTIMRDPYKKTNGEHHHDSPPLSCITQRPNEVSSPAPKQCSPTLMDTQLTDEISEIPDNNCFTKVNLQREN</sequence>
<feature type="compositionally biased region" description="Polar residues" evidence="9">
    <location>
        <begin position="153"/>
        <end position="162"/>
    </location>
</feature>
<evidence type="ECO:0000256" key="4">
    <source>
        <dbReference type="ARBA" id="ARBA00022989"/>
    </source>
</evidence>
<comment type="subcellular location">
    <subcellularLocation>
        <location evidence="1">Membrane</location>
        <topology evidence="1">Multi-pass membrane protein</topology>
    </subcellularLocation>
</comment>
<dbReference type="Proteomes" id="UP000324222">
    <property type="component" value="Unassembled WGS sequence"/>
</dbReference>
<evidence type="ECO:0000256" key="8">
    <source>
        <dbReference type="ARBA" id="ARBA00023224"/>
    </source>
</evidence>
<dbReference type="Pfam" id="PF00001">
    <property type="entry name" value="7tm_1"/>
    <property type="match status" value="1"/>
</dbReference>
<keyword evidence="13" id="KW-1185">Reference proteome</keyword>
<organism evidence="12 13">
    <name type="scientific">Portunus trituberculatus</name>
    <name type="common">Swimming crab</name>
    <name type="synonym">Neptunus trituberculatus</name>
    <dbReference type="NCBI Taxonomy" id="210409"/>
    <lineage>
        <taxon>Eukaryota</taxon>
        <taxon>Metazoa</taxon>
        <taxon>Ecdysozoa</taxon>
        <taxon>Arthropoda</taxon>
        <taxon>Crustacea</taxon>
        <taxon>Multicrustacea</taxon>
        <taxon>Malacostraca</taxon>
        <taxon>Eumalacostraca</taxon>
        <taxon>Eucarida</taxon>
        <taxon>Decapoda</taxon>
        <taxon>Pleocyemata</taxon>
        <taxon>Brachyura</taxon>
        <taxon>Eubrachyura</taxon>
        <taxon>Portunoidea</taxon>
        <taxon>Portunidae</taxon>
        <taxon>Portuninae</taxon>
        <taxon>Portunus</taxon>
    </lineage>
</organism>
<feature type="domain" description="G-protein coupled receptors family 1 profile" evidence="11">
    <location>
        <begin position="1"/>
        <end position="62"/>
    </location>
</feature>
<dbReference type="PANTHER" id="PTHR45695">
    <property type="entry name" value="LEUCOKININ RECEPTOR-RELATED"/>
    <property type="match status" value="1"/>
</dbReference>
<keyword evidence="6" id="KW-0472">Membrane</keyword>
<dbReference type="PANTHER" id="PTHR45695:SF9">
    <property type="entry name" value="LEUCOKININ RECEPTOR"/>
    <property type="match status" value="1"/>
</dbReference>
<evidence type="ECO:0000256" key="6">
    <source>
        <dbReference type="ARBA" id="ARBA00023136"/>
    </source>
</evidence>
<comment type="similarity">
    <text evidence="2">Belongs to the G-protein coupled receptor 1 family.</text>
</comment>
<feature type="compositionally biased region" description="Basic and acidic residues" evidence="9">
    <location>
        <begin position="136"/>
        <end position="148"/>
    </location>
</feature>
<evidence type="ECO:0000256" key="10">
    <source>
        <dbReference type="SAM" id="SignalP"/>
    </source>
</evidence>
<dbReference type="InterPro" id="IPR000276">
    <property type="entry name" value="GPCR_Rhodpsn"/>
</dbReference>
<keyword evidence="10" id="KW-0732">Signal</keyword>
<evidence type="ECO:0000256" key="7">
    <source>
        <dbReference type="ARBA" id="ARBA00023170"/>
    </source>
</evidence>
<evidence type="ECO:0000256" key="9">
    <source>
        <dbReference type="SAM" id="MobiDB-lite"/>
    </source>
</evidence>
<dbReference type="OrthoDB" id="10037617at2759"/>
<dbReference type="PROSITE" id="PS50262">
    <property type="entry name" value="G_PROTEIN_RECEP_F1_2"/>
    <property type="match status" value="1"/>
</dbReference>
<gene>
    <name evidence="12" type="primary">Npy4r</name>
    <name evidence="12" type="ORF">E2C01_003981</name>
</gene>
<keyword evidence="4" id="KW-1133">Transmembrane helix</keyword>
<dbReference type="GO" id="GO:0004930">
    <property type="term" value="F:G protein-coupled receptor activity"/>
    <property type="evidence" value="ECO:0007669"/>
    <property type="project" value="UniProtKB-KW"/>
</dbReference>
<evidence type="ECO:0000259" key="11">
    <source>
        <dbReference type="PROSITE" id="PS50262"/>
    </source>
</evidence>
<dbReference type="Gene3D" id="1.20.1070.10">
    <property type="entry name" value="Rhodopsin 7-helix transmembrane proteins"/>
    <property type="match status" value="1"/>
</dbReference>
<dbReference type="AlphaFoldDB" id="A0A5B7CQ58"/>
<name>A0A5B7CQ58_PORTR</name>
<accession>A0A5B7CQ58</accession>
<proteinExistence type="inferred from homology"/>
<comment type="caution">
    <text evidence="12">The sequence shown here is derived from an EMBL/GenBank/DDBJ whole genome shotgun (WGS) entry which is preliminary data.</text>
</comment>
<dbReference type="EMBL" id="VSRR010000157">
    <property type="protein sequence ID" value="MPC11318.1"/>
    <property type="molecule type" value="Genomic_DNA"/>
</dbReference>
<feature type="chain" id="PRO_5023017863" evidence="10">
    <location>
        <begin position="21"/>
        <end position="200"/>
    </location>
</feature>
<reference evidence="12 13" key="1">
    <citation type="submission" date="2019-05" db="EMBL/GenBank/DDBJ databases">
        <title>Another draft genome of Portunus trituberculatus and its Hox gene families provides insights of decapod evolution.</title>
        <authorList>
            <person name="Jeong J.-H."/>
            <person name="Song I."/>
            <person name="Kim S."/>
            <person name="Choi T."/>
            <person name="Kim D."/>
            <person name="Ryu S."/>
            <person name="Kim W."/>
        </authorList>
    </citation>
    <scope>NUCLEOTIDE SEQUENCE [LARGE SCALE GENOMIC DNA]</scope>
    <source>
        <tissue evidence="12">Muscle</tissue>
    </source>
</reference>
<evidence type="ECO:0000256" key="1">
    <source>
        <dbReference type="ARBA" id="ARBA00004141"/>
    </source>
</evidence>
<evidence type="ECO:0000256" key="2">
    <source>
        <dbReference type="ARBA" id="ARBA00010663"/>
    </source>
</evidence>
<feature type="signal peptide" evidence="10">
    <location>
        <begin position="1"/>
        <end position="20"/>
    </location>
</feature>
<evidence type="ECO:0000256" key="5">
    <source>
        <dbReference type="ARBA" id="ARBA00023040"/>
    </source>
</evidence>
<evidence type="ECO:0000313" key="12">
    <source>
        <dbReference type="EMBL" id="MPC11318.1"/>
    </source>
</evidence>
<feature type="region of interest" description="Disordered" evidence="9">
    <location>
        <begin position="136"/>
        <end position="171"/>
    </location>
</feature>
<dbReference type="GO" id="GO:0005886">
    <property type="term" value="C:plasma membrane"/>
    <property type="evidence" value="ECO:0007669"/>
    <property type="project" value="TreeGrafter"/>
</dbReference>
<dbReference type="SUPFAM" id="SSF81321">
    <property type="entry name" value="Family A G protein-coupled receptor-like"/>
    <property type="match status" value="1"/>
</dbReference>
<dbReference type="InterPro" id="IPR017452">
    <property type="entry name" value="GPCR_Rhodpsn_7TM"/>
</dbReference>
<keyword evidence="7 12" id="KW-0675">Receptor</keyword>
<keyword evidence="8" id="KW-0807">Transducer</keyword>